<dbReference type="AlphaFoldDB" id="A0A4Q7L561"/>
<evidence type="ECO:0000313" key="1">
    <source>
        <dbReference type="EMBL" id="RZS43661.1"/>
    </source>
</evidence>
<keyword evidence="2" id="KW-1185">Reference proteome</keyword>
<organism evidence="1 2">
    <name type="scientific">Herbihabitans rhizosphaerae</name>
    <dbReference type="NCBI Taxonomy" id="1872711"/>
    <lineage>
        <taxon>Bacteria</taxon>
        <taxon>Bacillati</taxon>
        <taxon>Actinomycetota</taxon>
        <taxon>Actinomycetes</taxon>
        <taxon>Pseudonocardiales</taxon>
        <taxon>Pseudonocardiaceae</taxon>
        <taxon>Herbihabitans</taxon>
    </lineage>
</organism>
<protein>
    <submittedName>
        <fullName evidence="1">Uncharacterized protein</fullName>
    </submittedName>
</protein>
<accession>A0A4Q7L561</accession>
<evidence type="ECO:0000313" key="2">
    <source>
        <dbReference type="Proteomes" id="UP000294257"/>
    </source>
</evidence>
<gene>
    <name evidence="1" type="ORF">EV193_102642</name>
</gene>
<sequence>MANGRVLWIDRDFDREQDDTGRGRFAAHVEARLDDLHTTLGDISPVPFASAVWRLATPPDLDPGFVRWHRRVLSASCAPSTWDGTLIATVRLASPQPTGLAVSKTWWRDRGWRGWPELFGQFVEPTDRDLAASPHIRTSVLIEAPLPLDGLAVPENPYDSVADKAELSVAALVRSLNDLLVPVVDAMESAVERP</sequence>
<dbReference type="Proteomes" id="UP000294257">
    <property type="component" value="Unassembled WGS sequence"/>
</dbReference>
<proteinExistence type="predicted"/>
<dbReference type="OrthoDB" id="3686201at2"/>
<comment type="caution">
    <text evidence="1">The sequence shown here is derived from an EMBL/GenBank/DDBJ whole genome shotgun (WGS) entry which is preliminary data.</text>
</comment>
<dbReference type="EMBL" id="SGWQ01000002">
    <property type="protein sequence ID" value="RZS43661.1"/>
    <property type="molecule type" value="Genomic_DNA"/>
</dbReference>
<reference evidence="1 2" key="1">
    <citation type="submission" date="2019-02" db="EMBL/GenBank/DDBJ databases">
        <title>Genomic Encyclopedia of Type Strains, Phase IV (KMG-IV): sequencing the most valuable type-strain genomes for metagenomic binning, comparative biology and taxonomic classification.</title>
        <authorList>
            <person name="Goeker M."/>
        </authorList>
    </citation>
    <scope>NUCLEOTIDE SEQUENCE [LARGE SCALE GENOMIC DNA]</scope>
    <source>
        <strain evidence="1 2">DSM 101727</strain>
    </source>
</reference>
<dbReference type="RefSeq" id="WP_130343473.1">
    <property type="nucleotide sequence ID" value="NZ_SGWQ01000002.1"/>
</dbReference>
<name>A0A4Q7L561_9PSEU</name>